<dbReference type="AlphaFoldDB" id="A0A2S3UQL1"/>
<feature type="transmembrane region" description="Helical" evidence="1">
    <location>
        <begin position="65"/>
        <end position="88"/>
    </location>
</feature>
<accession>A0A2S3UQL1</accession>
<feature type="transmembrane region" description="Helical" evidence="1">
    <location>
        <begin position="251"/>
        <end position="278"/>
    </location>
</feature>
<feature type="transmembrane region" description="Helical" evidence="1">
    <location>
        <begin position="179"/>
        <end position="199"/>
    </location>
</feature>
<dbReference type="EMBL" id="PPCN01000008">
    <property type="protein sequence ID" value="POF29860.1"/>
    <property type="molecule type" value="Genomic_DNA"/>
</dbReference>
<gene>
    <name evidence="2" type="ORF">CLV41_108286</name>
</gene>
<name>A0A2S3UQL1_9HYPH</name>
<proteinExistence type="predicted"/>
<comment type="caution">
    <text evidence="2">The sequence shown here is derived from an EMBL/GenBank/DDBJ whole genome shotgun (WGS) entry which is preliminary data.</text>
</comment>
<organism evidence="2 3">
    <name type="scientific">Roseibium marinum</name>
    <dbReference type="NCBI Taxonomy" id="281252"/>
    <lineage>
        <taxon>Bacteria</taxon>
        <taxon>Pseudomonadati</taxon>
        <taxon>Pseudomonadota</taxon>
        <taxon>Alphaproteobacteria</taxon>
        <taxon>Hyphomicrobiales</taxon>
        <taxon>Stappiaceae</taxon>
        <taxon>Roseibium</taxon>
    </lineage>
</organism>
<dbReference type="Proteomes" id="UP000236959">
    <property type="component" value="Unassembled WGS sequence"/>
</dbReference>
<feature type="transmembrane region" description="Helical" evidence="1">
    <location>
        <begin position="24"/>
        <end position="45"/>
    </location>
</feature>
<keyword evidence="1" id="KW-1133">Transmembrane helix</keyword>
<keyword evidence="1" id="KW-0812">Transmembrane</keyword>
<evidence type="ECO:0000256" key="1">
    <source>
        <dbReference type="SAM" id="Phobius"/>
    </source>
</evidence>
<evidence type="ECO:0000313" key="2">
    <source>
        <dbReference type="EMBL" id="POF29860.1"/>
    </source>
</evidence>
<evidence type="ECO:0000313" key="3">
    <source>
        <dbReference type="Proteomes" id="UP000236959"/>
    </source>
</evidence>
<feature type="transmembrane region" description="Helical" evidence="1">
    <location>
        <begin position="124"/>
        <end position="143"/>
    </location>
</feature>
<keyword evidence="1" id="KW-0472">Membrane</keyword>
<feature type="transmembrane region" description="Helical" evidence="1">
    <location>
        <begin position="220"/>
        <end position="245"/>
    </location>
</feature>
<protein>
    <submittedName>
        <fullName evidence="2">Uncharacterized protein</fullName>
    </submittedName>
</protein>
<reference evidence="2 3" key="1">
    <citation type="submission" date="2018-01" db="EMBL/GenBank/DDBJ databases">
        <title>Genomic Encyclopedia of Archaeal and Bacterial Type Strains, Phase II (KMG-II): from individual species to whole genera.</title>
        <authorList>
            <person name="Goeker M."/>
        </authorList>
    </citation>
    <scope>NUCLEOTIDE SEQUENCE [LARGE SCALE GENOMIC DNA]</scope>
    <source>
        <strain evidence="2 3">DSM 17023</strain>
    </source>
</reference>
<dbReference type="RefSeq" id="WP_103223898.1">
    <property type="nucleotide sequence ID" value="NZ_PPCN01000008.1"/>
</dbReference>
<keyword evidence="3" id="KW-1185">Reference proteome</keyword>
<sequence>MGNLAKGLPPTLIRSLFGQELEPYWPAIISIALLGLLQTLAVLFGSLIDGTWILPGVGKGFFEHYGVWAILISDPILLISAGFSYLYFKLALETLPLADKSKVRRLHAVTKPYFEFVELRGNSVFVYALLVIVGLLAWVLNVVQTTNPVATYGNDVFDAVAYRWGFLANKFNLLVSWTVVYPAIGLMLVSMSVSTWLVLRRFEKDELLGPTVLHPDGCYGFGRLGTLNVALLWPYVIAFAVMFALRLTHEAIYPSLVVPIVVLAIVCLIVSFITIQPITAHTRRVRRRTYNSLAEESQHQNDRKQTDRLSFAVTRISYGLASGSPYSGSVKTLLNIMRFVPLAATVGRLMYELG</sequence>